<name>A0AAV2F997_9ROSI</name>
<keyword evidence="2" id="KW-1185">Reference proteome</keyword>
<dbReference type="Proteomes" id="UP001497516">
    <property type="component" value="Chromosome 6"/>
</dbReference>
<protein>
    <submittedName>
        <fullName evidence="1">Uncharacterized protein</fullName>
    </submittedName>
</protein>
<accession>A0AAV2F997</accession>
<reference evidence="1 2" key="1">
    <citation type="submission" date="2024-04" db="EMBL/GenBank/DDBJ databases">
        <authorList>
            <person name="Fracassetti M."/>
        </authorList>
    </citation>
    <scope>NUCLEOTIDE SEQUENCE [LARGE SCALE GENOMIC DNA]</scope>
</reference>
<sequence length="121" mass="13448">MNLIVRRRRDLVAVCYYDWRRRGRYATHDSGGGPIATASNGATMKGEVAVWILVVCEEDHCAVAIEAAKWSIGAEHRQLWLEKNGGERTTLSRMTTASWGGEIGWSKESWLVSYLCTGTTG</sequence>
<proteinExistence type="predicted"/>
<organism evidence="1 2">
    <name type="scientific">Linum trigynum</name>
    <dbReference type="NCBI Taxonomy" id="586398"/>
    <lineage>
        <taxon>Eukaryota</taxon>
        <taxon>Viridiplantae</taxon>
        <taxon>Streptophyta</taxon>
        <taxon>Embryophyta</taxon>
        <taxon>Tracheophyta</taxon>
        <taxon>Spermatophyta</taxon>
        <taxon>Magnoliopsida</taxon>
        <taxon>eudicotyledons</taxon>
        <taxon>Gunneridae</taxon>
        <taxon>Pentapetalae</taxon>
        <taxon>rosids</taxon>
        <taxon>fabids</taxon>
        <taxon>Malpighiales</taxon>
        <taxon>Linaceae</taxon>
        <taxon>Linum</taxon>
    </lineage>
</organism>
<dbReference type="AlphaFoldDB" id="A0AAV2F997"/>
<evidence type="ECO:0000313" key="1">
    <source>
        <dbReference type="EMBL" id="CAL1394831.1"/>
    </source>
</evidence>
<evidence type="ECO:0000313" key="2">
    <source>
        <dbReference type="Proteomes" id="UP001497516"/>
    </source>
</evidence>
<dbReference type="EMBL" id="OZ034819">
    <property type="protein sequence ID" value="CAL1394831.1"/>
    <property type="molecule type" value="Genomic_DNA"/>
</dbReference>
<gene>
    <name evidence="1" type="ORF">LTRI10_LOCUS35308</name>
</gene>